<evidence type="ECO:0000259" key="10">
    <source>
        <dbReference type="Pfam" id="PF14336"/>
    </source>
</evidence>
<dbReference type="GO" id="GO:0047820">
    <property type="term" value="F:D-glutamate cyclase activity"/>
    <property type="evidence" value="ECO:0007669"/>
    <property type="project" value="UniProtKB-EC"/>
</dbReference>
<evidence type="ECO:0000256" key="6">
    <source>
        <dbReference type="ARBA" id="ARBA00050772"/>
    </source>
</evidence>
<reference evidence="12 13" key="1">
    <citation type="submission" date="2025-04" db="UniProtKB">
        <authorList>
            <consortium name="RefSeq"/>
        </authorList>
    </citation>
    <scope>IDENTIFICATION</scope>
    <source>
        <tissue evidence="12 13">Skeletal muscle</tissue>
    </source>
</reference>
<dbReference type="EC" id="4.2.1.48" evidence="8"/>
<dbReference type="GO" id="GO:0006536">
    <property type="term" value="P:glutamate metabolic process"/>
    <property type="evidence" value="ECO:0007669"/>
    <property type="project" value="TreeGrafter"/>
</dbReference>
<dbReference type="PANTHER" id="PTHR32022">
    <property type="entry name" value="D-GLUTAMATE CYCLASE, MITOCHONDRIAL"/>
    <property type="match status" value="1"/>
</dbReference>
<name>A0A6I9XXK8_9SAUR</name>
<dbReference type="AlphaFoldDB" id="A0A6I9XXK8"/>
<dbReference type="RefSeq" id="XP_013918917.1">
    <property type="nucleotide sequence ID" value="XM_014063442.1"/>
</dbReference>
<evidence type="ECO:0000256" key="9">
    <source>
        <dbReference type="ARBA" id="ARBA00068632"/>
    </source>
</evidence>
<dbReference type="SUPFAM" id="SSF160920">
    <property type="entry name" value="PSTPO5379-like"/>
    <property type="match status" value="1"/>
</dbReference>
<comment type="subcellular location">
    <subcellularLocation>
        <location evidence="1">Mitochondrion matrix</location>
    </subcellularLocation>
</comment>
<proteinExistence type="inferred from homology"/>
<dbReference type="KEGG" id="tsr:106546543"/>
<evidence type="ECO:0000256" key="2">
    <source>
        <dbReference type="ARBA" id="ARBA00007896"/>
    </source>
</evidence>
<dbReference type="InterPro" id="IPR038021">
    <property type="entry name" value="Putative_hydro-lyase"/>
</dbReference>
<dbReference type="Pfam" id="PF14336">
    <property type="entry name" value="GLUCM-like_C"/>
    <property type="match status" value="1"/>
</dbReference>
<dbReference type="FunFam" id="3.40.1640.10:FF:000001">
    <property type="entry name" value="D-glutamate cyclase, mitochondrial"/>
    <property type="match status" value="1"/>
</dbReference>
<evidence type="ECO:0000256" key="1">
    <source>
        <dbReference type="ARBA" id="ARBA00004305"/>
    </source>
</evidence>
<keyword evidence="3" id="KW-0809">Transit peptide</keyword>
<gene>
    <name evidence="12 13" type="primary">LOC106546543</name>
</gene>
<dbReference type="Pfam" id="PF07286">
    <property type="entry name" value="D-Glu_cyclase"/>
    <property type="match status" value="1"/>
</dbReference>
<protein>
    <recommendedName>
        <fullName evidence="9">D-glutamate cyclase, mitochondrial</fullName>
        <ecNumber evidence="8">4.2.1.48</ecNumber>
    </recommendedName>
</protein>
<keyword evidence="5" id="KW-0456">Lyase</keyword>
<evidence type="ECO:0000256" key="5">
    <source>
        <dbReference type="ARBA" id="ARBA00023239"/>
    </source>
</evidence>
<dbReference type="Gene3D" id="3.30.2040.10">
    <property type="entry name" value="PSTPO5379-like domain"/>
    <property type="match status" value="1"/>
</dbReference>
<dbReference type="RefSeq" id="XP_013918909.1">
    <property type="nucleotide sequence ID" value="XM_014063434.1"/>
</dbReference>
<organism evidence="11 13">
    <name type="scientific">Thamnophis sirtalis</name>
    <dbReference type="NCBI Taxonomy" id="35019"/>
    <lineage>
        <taxon>Eukaryota</taxon>
        <taxon>Metazoa</taxon>
        <taxon>Chordata</taxon>
        <taxon>Craniata</taxon>
        <taxon>Vertebrata</taxon>
        <taxon>Euteleostomi</taxon>
        <taxon>Lepidosauria</taxon>
        <taxon>Squamata</taxon>
        <taxon>Bifurcata</taxon>
        <taxon>Unidentata</taxon>
        <taxon>Episquamata</taxon>
        <taxon>Toxicofera</taxon>
        <taxon>Serpentes</taxon>
        <taxon>Colubroidea</taxon>
        <taxon>Colubridae</taxon>
        <taxon>Natricinae</taxon>
        <taxon>Thamnophis</taxon>
    </lineage>
</organism>
<evidence type="ECO:0000256" key="7">
    <source>
        <dbReference type="ARBA" id="ARBA00056433"/>
    </source>
</evidence>
<dbReference type="Proteomes" id="UP000504617">
    <property type="component" value="Unplaced"/>
</dbReference>
<evidence type="ECO:0000256" key="4">
    <source>
        <dbReference type="ARBA" id="ARBA00023128"/>
    </source>
</evidence>
<dbReference type="InterPro" id="IPR009906">
    <property type="entry name" value="D-Glu_cyclase"/>
</dbReference>
<evidence type="ECO:0000313" key="11">
    <source>
        <dbReference type="Proteomes" id="UP000504617"/>
    </source>
</evidence>
<evidence type="ECO:0000256" key="3">
    <source>
        <dbReference type="ARBA" id="ARBA00022946"/>
    </source>
</evidence>
<evidence type="ECO:0000313" key="13">
    <source>
        <dbReference type="RefSeq" id="XP_013918917.1"/>
    </source>
</evidence>
<dbReference type="InterPro" id="IPR017135">
    <property type="entry name" value="D-Glu_cyclase_mito"/>
</dbReference>
<dbReference type="CTD" id="80017"/>
<dbReference type="GO" id="GO:0005759">
    <property type="term" value="C:mitochondrial matrix"/>
    <property type="evidence" value="ECO:0007669"/>
    <property type="project" value="UniProtKB-SubCell"/>
</dbReference>
<evidence type="ECO:0000313" key="12">
    <source>
        <dbReference type="RefSeq" id="XP_013918909.1"/>
    </source>
</evidence>
<feature type="domain" description="D-glutamate cyclase-like C-terminal" evidence="10">
    <location>
        <begin position="314"/>
        <end position="625"/>
    </location>
</feature>
<dbReference type="OrthoDB" id="10262538at2759"/>
<dbReference type="Gene3D" id="3.40.1640.10">
    <property type="entry name" value="PSTPO5379-like"/>
    <property type="match status" value="1"/>
</dbReference>
<accession>A0A6I9XXK8</accession>
<sequence>MTSMELKDEMVFLAGLKSLLPCAVRTLIRSNKLNISNTSGMAEGKYKGFVQANVIIMHKSFADDFEKFCQANDGPLPLLYRSKPGEWKCPFLSNNSDIRSDCLQYKKYEHGISTGIVTNLKEYSEQFKDMVTFYLGCSFTFEKALQKTGIPVRNVEQKCNVSMYKTAVPCCAIECFHCNLIVTMRYIPQDKLKECVQITHPMKKSHGAPVHIGSSDLLGIKDLSSPEYGDAVQANPGDVPVFWACGVTGIEAVINCKAPLAFTHSPGCMFITDLEVEDDASGNDKDLPEVYSISQDPLHYSVASTAAVKKIRGLENIIAIDPGNRGVKHLFSCDELLKACLSLSHAKSVLITTGFPTHFNYEPPEENDGPPGAIAMAAILKAMGKNVVLVTDQRALDLNRKIIKEAVEQEILQTPVPVISYQSNSQDSALQFLCEDGNPEKPRFNHLIAIERAGMAADGNYYNARKVNIKYLVDPIDELFIAAQTLPGITTTGIGDGGNELGMGKVKEATKKHIKNGDVIACDVEANFAVVAGVANWGGYAVACGLYILNTCEIHDRYLRKAVGYPRFSKYKNWASALPSVAKEENMLKILQQNHVRSGITASLAMEVDALPFFDIHSSLIERLREETFK</sequence>
<evidence type="ECO:0000256" key="8">
    <source>
        <dbReference type="ARBA" id="ARBA00066761"/>
    </source>
</evidence>
<dbReference type="PIRSF" id="PIRSF037204">
    <property type="entry name" value="UCP037204"/>
    <property type="match status" value="1"/>
</dbReference>
<dbReference type="InterPro" id="IPR025504">
    <property type="entry name" value="GLUCM_C"/>
</dbReference>
<comment type="similarity">
    <text evidence="2">Belongs to the D-glutamate cyclase family.</text>
</comment>
<keyword evidence="11" id="KW-1185">Reference proteome</keyword>
<dbReference type="Gene3D" id="3.90.1640.20">
    <property type="entry name" value="TON_0340"/>
    <property type="match status" value="1"/>
</dbReference>
<dbReference type="PANTHER" id="PTHR32022:SF10">
    <property type="entry name" value="D-GLUTAMATE CYCLASE, MITOCHONDRIAL"/>
    <property type="match status" value="1"/>
</dbReference>
<dbReference type="GeneID" id="106546543"/>
<comment type="function">
    <text evidence="7">D-glutamate cyclase that converts D-glutamate to 5-oxo-D-proline.</text>
</comment>
<dbReference type="FunFam" id="3.90.1640.20:FF:000001">
    <property type="entry name" value="D-glutamate cyclase, mitochondrial"/>
    <property type="match status" value="1"/>
</dbReference>
<keyword evidence="4" id="KW-0496">Mitochondrion</keyword>
<dbReference type="FunFam" id="3.30.2040.10:FF:000001">
    <property type="entry name" value="D-glutamate cyclase, mitochondrial"/>
    <property type="match status" value="1"/>
</dbReference>
<comment type="catalytic activity">
    <reaction evidence="6">
        <text>D-glutamate = 5-oxo-D-proline + H2O</text>
        <dbReference type="Rhea" id="RHEA:22360"/>
        <dbReference type="ChEBI" id="CHEBI:15377"/>
        <dbReference type="ChEBI" id="CHEBI:29986"/>
        <dbReference type="ChEBI" id="CHEBI:57948"/>
        <dbReference type="EC" id="4.2.1.48"/>
    </reaction>
</comment>